<keyword evidence="3 6" id="KW-0812">Transmembrane</keyword>
<dbReference type="EMBL" id="JAJAGQ010000004">
    <property type="protein sequence ID" value="KAJ8564743.1"/>
    <property type="molecule type" value="Genomic_DNA"/>
</dbReference>
<evidence type="ECO:0000256" key="6">
    <source>
        <dbReference type="SAM" id="Phobius"/>
    </source>
</evidence>
<dbReference type="GO" id="GO:0016020">
    <property type="term" value="C:membrane"/>
    <property type="evidence" value="ECO:0007669"/>
    <property type="project" value="UniProtKB-SubCell"/>
</dbReference>
<sequence length="202" mass="22995">MTIGSLSGSKGEMEGIIERYGKIKKGSWLDQFRHGSNPWMARYVYGLLFLIANLLAWGVRDYGHSILKEMKRLKECNGGEDCLGAEGVLRVSLGCSLFYFAMFLSTAGTSKLNDRRELWHSGWWSAKLFMNISLTLVPFLLPGEIISIYGQVAHFGAGVFLLIQLVSIISFITWLNDCCHYEKYAVRWDVFQTKLLNRAIYM</sequence>
<organism evidence="7 8">
    <name type="scientific">Anisodus acutangulus</name>
    <dbReference type="NCBI Taxonomy" id="402998"/>
    <lineage>
        <taxon>Eukaryota</taxon>
        <taxon>Viridiplantae</taxon>
        <taxon>Streptophyta</taxon>
        <taxon>Embryophyta</taxon>
        <taxon>Tracheophyta</taxon>
        <taxon>Spermatophyta</taxon>
        <taxon>Magnoliopsida</taxon>
        <taxon>eudicotyledons</taxon>
        <taxon>Gunneridae</taxon>
        <taxon>Pentapetalae</taxon>
        <taxon>asterids</taxon>
        <taxon>lamiids</taxon>
        <taxon>Solanales</taxon>
        <taxon>Solanaceae</taxon>
        <taxon>Solanoideae</taxon>
        <taxon>Hyoscyameae</taxon>
        <taxon>Anisodus</taxon>
    </lineage>
</organism>
<dbReference type="Pfam" id="PF03348">
    <property type="entry name" value="Serinc"/>
    <property type="match status" value="1"/>
</dbReference>
<comment type="subcellular location">
    <subcellularLocation>
        <location evidence="1">Membrane</location>
        <topology evidence="1">Multi-pass membrane protein</topology>
    </subcellularLocation>
</comment>
<evidence type="ECO:0000256" key="5">
    <source>
        <dbReference type="ARBA" id="ARBA00023136"/>
    </source>
</evidence>
<protein>
    <submittedName>
        <fullName evidence="7">Uncharacterized protein</fullName>
    </submittedName>
</protein>
<feature type="transmembrane region" description="Helical" evidence="6">
    <location>
        <begin position="155"/>
        <end position="175"/>
    </location>
</feature>
<feature type="transmembrane region" description="Helical" evidence="6">
    <location>
        <begin position="87"/>
        <end position="107"/>
    </location>
</feature>
<gene>
    <name evidence="7" type="ORF">K7X08_001203</name>
</gene>
<evidence type="ECO:0000256" key="2">
    <source>
        <dbReference type="ARBA" id="ARBA00006665"/>
    </source>
</evidence>
<comment type="caution">
    <text evidence="7">The sequence shown here is derived from an EMBL/GenBank/DDBJ whole genome shotgun (WGS) entry which is preliminary data.</text>
</comment>
<evidence type="ECO:0000256" key="3">
    <source>
        <dbReference type="ARBA" id="ARBA00022692"/>
    </source>
</evidence>
<dbReference type="OrthoDB" id="5963193at2759"/>
<evidence type="ECO:0000256" key="4">
    <source>
        <dbReference type="ARBA" id="ARBA00022989"/>
    </source>
</evidence>
<evidence type="ECO:0000313" key="8">
    <source>
        <dbReference type="Proteomes" id="UP001152561"/>
    </source>
</evidence>
<name>A0A9Q1RNX1_9SOLA</name>
<comment type="similarity">
    <text evidence="2">Belongs to the TDE1 family.</text>
</comment>
<keyword evidence="4 6" id="KW-1133">Transmembrane helix</keyword>
<keyword evidence="8" id="KW-1185">Reference proteome</keyword>
<evidence type="ECO:0000313" key="7">
    <source>
        <dbReference type="EMBL" id="KAJ8564743.1"/>
    </source>
</evidence>
<dbReference type="InterPro" id="IPR005016">
    <property type="entry name" value="TDE1/TMS"/>
</dbReference>
<dbReference type="AlphaFoldDB" id="A0A9Q1RNX1"/>
<dbReference type="PANTHER" id="PTHR10383">
    <property type="entry name" value="SERINE INCORPORATOR"/>
    <property type="match status" value="1"/>
</dbReference>
<feature type="transmembrane region" description="Helical" evidence="6">
    <location>
        <begin position="128"/>
        <end position="149"/>
    </location>
</feature>
<dbReference type="PANTHER" id="PTHR10383:SF63">
    <property type="entry name" value="OS01G0179800 PROTEIN"/>
    <property type="match status" value="1"/>
</dbReference>
<evidence type="ECO:0000256" key="1">
    <source>
        <dbReference type="ARBA" id="ARBA00004141"/>
    </source>
</evidence>
<dbReference type="Proteomes" id="UP001152561">
    <property type="component" value="Unassembled WGS sequence"/>
</dbReference>
<keyword evidence="5 6" id="KW-0472">Membrane</keyword>
<reference evidence="8" key="1">
    <citation type="journal article" date="2023" name="Proc. Natl. Acad. Sci. U.S.A.">
        <title>Genomic and structural basis for evolution of tropane alkaloid biosynthesis.</title>
        <authorList>
            <person name="Wanga Y.-J."/>
            <person name="Taina T."/>
            <person name="Yua J.-Y."/>
            <person name="Lia J."/>
            <person name="Xua B."/>
            <person name="Chenc J."/>
            <person name="D'Auriad J.C."/>
            <person name="Huanga J.-P."/>
            <person name="Huanga S.-X."/>
        </authorList>
    </citation>
    <scope>NUCLEOTIDE SEQUENCE [LARGE SCALE GENOMIC DNA]</scope>
    <source>
        <strain evidence="8">cv. KIB-2019</strain>
    </source>
</reference>
<proteinExistence type="inferred from homology"/>
<accession>A0A9Q1RNX1</accession>
<feature type="transmembrane region" description="Helical" evidence="6">
    <location>
        <begin position="43"/>
        <end position="60"/>
    </location>
</feature>